<evidence type="ECO:0000256" key="1">
    <source>
        <dbReference type="SAM" id="MobiDB-lite"/>
    </source>
</evidence>
<name>A0A0F9U8D2_9ZZZZ</name>
<sequence length="438" mass="48867">MFVSIFLRGHKMAKQTHKRKRKIEREVSGKQTISYSFGDGLLARPAYAASGTLAQLRLVRKDPTVSLARRLLVSSIQAGSWNIEADEGVPEEIVEYMEHVLPLRDWLVYNSVAFGQVDYGWQGFEKIFKVREDGRLVIDKLKPLLHDITTILVTPKGMFDGYRQRPLSGDKVDVPARKCLHTAFEVEAGNLYGVPLLEHVRATMDSWTECNDGAKRYDTKLAGSHWVVYYPPGTSIIDDVSTDNGEVAALVLAAMESSGSAAIPTTSATVLQEILNQSIADLYAWKVELISEQKGKQSSFNDRLNYLDKQKVRGLGLPERAILEGNFGTKAESEIQGNWATLNLEATDRNIATMFNVQVTDQLVELNFGPKNVGKVRVVALPLVDVQVTFLRKVYETLSDQNLDVEVLRNRLDLPTKEGGNLTPKPESNKSAEENDEE</sequence>
<dbReference type="EMBL" id="LAZR01000799">
    <property type="protein sequence ID" value="KKN57521.1"/>
    <property type="molecule type" value="Genomic_DNA"/>
</dbReference>
<dbReference type="Pfam" id="PF06074">
    <property type="entry name" value="Portal_Mu"/>
    <property type="match status" value="1"/>
</dbReference>
<reference evidence="2" key="1">
    <citation type="journal article" date="2015" name="Nature">
        <title>Complex archaea that bridge the gap between prokaryotes and eukaryotes.</title>
        <authorList>
            <person name="Spang A."/>
            <person name="Saw J.H."/>
            <person name="Jorgensen S.L."/>
            <person name="Zaremba-Niedzwiedzka K."/>
            <person name="Martijn J."/>
            <person name="Lind A.E."/>
            <person name="van Eijk R."/>
            <person name="Schleper C."/>
            <person name="Guy L."/>
            <person name="Ettema T.J."/>
        </authorList>
    </citation>
    <scope>NUCLEOTIDE SEQUENCE</scope>
</reference>
<dbReference type="InterPro" id="IPR009279">
    <property type="entry name" value="Portal_Mu"/>
</dbReference>
<evidence type="ECO:0000313" key="2">
    <source>
        <dbReference type="EMBL" id="KKN57521.1"/>
    </source>
</evidence>
<dbReference type="AlphaFoldDB" id="A0A0F9U8D2"/>
<gene>
    <name evidence="2" type="ORF">LCGC14_0561380</name>
</gene>
<feature type="compositionally biased region" description="Basic and acidic residues" evidence="1">
    <location>
        <begin position="427"/>
        <end position="438"/>
    </location>
</feature>
<accession>A0A0F9U8D2</accession>
<protein>
    <submittedName>
        <fullName evidence="2">Uncharacterized protein</fullName>
    </submittedName>
</protein>
<comment type="caution">
    <text evidence="2">The sequence shown here is derived from an EMBL/GenBank/DDBJ whole genome shotgun (WGS) entry which is preliminary data.</text>
</comment>
<proteinExistence type="predicted"/>
<organism evidence="2">
    <name type="scientific">marine sediment metagenome</name>
    <dbReference type="NCBI Taxonomy" id="412755"/>
    <lineage>
        <taxon>unclassified sequences</taxon>
        <taxon>metagenomes</taxon>
        <taxon>ecological metagenomes</taxon>
    </lineage>
</organism>
<feature type="region of interest" description="Disordered" evidence="1">
    <location>
        <begin position="415"/>
        <end position="438"/>
    </location>
</feature>